<evidence type="ECO:0000313" key="2">
    <source>
        <dbReference type="EMBL" id="CAO86418.1"/>
    </source>
</evidence>
<dbReference type="InterPro" id="IPR023213">
    <property type="entry name" value="CAT-like_dom_sf"/>
</dbReference>
<dbReference type="InterPro" id="IPR001242">
    <property type="entry name" value="Condensation_dom"/>
</dbReference>
<name>A8YAK8_MICA7</name>
<dbReference type="AlphaFoldDB" id="A8YAK8"/>
<accession>A8YAK8</accession>
<organism evidence="2">
    <name type="scientific">Microcystis aeruginosa (strain PCC 7806)</name>
    <dbReference type="NCBI Taxonomy" id="267872"/>
    <lineage>
        <taxon>Bacteria</taxon>
        <taxon>Bacillati</taxon>
        <taxon>Cyanobacteriota</taxon>
        <taxon>Cyanophyceae</taxon>
        <taxon>Oscillatoriophycideae</taxon>
        <taxon>Chroococcales</taxon>
        <taxon>Microcystaceae</taxon>
        <taxon>Microcystis</taxon>
    </lineage>
</organism>
<reference evidence="2" key="1">
    <citation type="submission" date="2007-08" db="EMBL/GenBank/DDBJ databases">
        <authorList>
            <person name="Frangeul L."/>
        </authorList>
    </citation>
    <scope>NUCLEOTIDE SEQUENCE</scope>
    <source>
        <strain evidence="2">PCC 7806</strain>
    </source>
</reference>
<dbReference type="EMBL" id="AM778885">
    <property type="protein sequence ID" value="CAO86418.1"/>
    <property type="molecule type" value="Genomic_DNA"/>
</dbReference>
<sequence>MCWKINLPQSDSINPLEKQKYYQVSHGQRRLWILQHISESSSAYNIRLAMRINGKLDVSILTAAFQELVNRHEILRTTFTSVGGNIKQVIHEEIPTEQLIIFKDLRAEKDAEYFSDRALESARSLAILAKRDEFMVQLGFDSRCIDLNQALIANVDEIIGGKYQSFGTVEGVLKAIDVSRQPIFRVYNLLTNKSVKCYFEPNLRLFGNCYANN</sequence>
<feature type="domain" description="Condensation" evidence="1">
    <location>
        <begin position="18"/>
        <end position="112"/>
    </location>
</feature>
<dbReference type="Gene3D" id="3.30.559.10">
    <property type="entry name" value="Chloramphenicol acetyltransferase-like domain"/>
    <property type="match status" value="1"/>
</dbReference>
<evidence type="ECO:0000259" key="1">
    <source>
        <dbReference type="Pfam" id="PF00668"/>
    </source>
</evidence>
<gene>
    <name evidence="2" type="ORF">IPF_8529</name>
</gene>
<protein>
    <submittedName>
        <fullName evidence="2">Similar to tr|Q9RNA9|Q9RNA9_MICAE McyC</fullName>
    </submittedName>
</protein>
<dbReference type="SUPFAM" id="SSF52777">
    <property type="entry name" value="CoA-dependent acyltransferases"/>
    <property type="match status" value="1"/>
</dbReference>
<dbReference type="GO" id="GO:0003824">
    <property type="term" value="F:catalytic activity"/>
    <property type="evidence" value="ECO:0007669"/>
    <property type="project" value="InterPro"/>
</dbReference>
<proteinExistence type="predicted"/>
<dbReference type="Pfam" id="PF00668">
    <property type="entry name" value="Condensation"/>
    <property type="match status" value="1"/>
</dbReference>
<dbReference type="GO" id="GO:0008610">
    <property type="term" value="P:lipid biosynthetic process"/>
    <property type="evidence" value="ECO:0007669"/>
    <property type="project" value="UniProtKB-ARBA"/>
</dbReference>